<dbReference type="Proteomes" id="UP000243207">
    <property type="component" value="Chromosome I"/>
</dbReference>
<evidence type="ECO:0000256" key="4">
    <source>
        <dbReference type="ARBA" id="ARBA00022679"/>
    </source>
</evidence>
<dbReference type="InterPro" id="IPR035965">
    <property type="entry name" value="PAS-like_dom_sf"/>
</dbReference>
<dbReference type="PANTHER" id="PTHR43711">
    <property type="entry name" value="TWO-COMPONENT HISTIDINE KINASE"/>
    <property type="match status" value="1"/>
</dbReference>
<dbReference type="SMART" id="SM00387">
    <property type="entry name" value="HATPase_c"/>
    <property type="match status" value="1"/>
</dbReference>
<proteinExistence type="predicted"/>
<dbReference type="PRINTS" id="PR00344">
    <property type="entry name" value="BCTRLSENSOR"/>
</dbReference>
<keyword evidence="7" id="KW-0175">Coiled coil</keyword>
<reference evidence="11" key="1">
    <citation type="submission" date="2016-10" db="EMBL/GenBank/DDBJ databases">
        <authorList>
            <person name="Varghese N."/>
            <person name="Submissions S."/>
        </authorList>
    </citation>
    <scope>NUCLEOTIDE SEQUENCE [LARGE SCALE GENOMIC DNA]</scope>
    <source>
        <strain evidence="11">NRRL B-51270</strain>
    </source>
</reference>
<dbReference type="SUPFAM" id="SSF47384">
    <property type="entry name" value="Homodimeric domain of signal transducing histidine kinase"/>
    <property type="match status" value="1"/>
</dbReference>
<name>A0A1H1YMD4_9GAMM</name>
<keyword evidence="11" id="KW-1185">Reference proteome</keyword>
<protein>
    <recommendedName>
        <fullName evidence="2">histidine kinase</fullName>
        <ecNumber evidence="2">2.7.13.3</ecNumber>
    </recommendedName>
</protein>
<dbReference type="STRING" id="487184.SAMN05216421_3205"/>
<dbReference type="SUPFAM" id="SSF55785">
    <property type="entry name" value="PYP-like sensor domain (PAS domain)"/>
    <property type="match status" value="1"/>
</dbReference>
<evidence type="ECO:0000256" key="1">
    <source>
        <dbReference type="ARBA" id="ARBA00000085"/>
    </source>
</evidence>
<dbReference type="Gene3D" id="3.30.450.20">
    <property type="entry name" value="PAS domain"/>
    <property type="match status" value="1"/>
</dbReference>
<dbReference type="EMBL" id="LT629736">
    <property type="protein sequence ID" value="SDT22570.1"/>
    <property type="molecule type" value="Genomic_DNA"/>
</dbReference>
<feature type="coiled-coil region" evidence="7">
    <location>
        <begin position="164"/>
        <end position="191"/>
    </location>
</feature>
<comment type="catalytic activity">
    <reaction evidence="1">
        <text>ATP + protein L-histidine = ADP + protein N-phospho-L-histidine.</text>
        <dbReference type="EC" id="2.7.13.3"/>
    </reaction>
</comment>
<evidence type="ECO:0000256" key="5">
    <source>
        <dbReference type="ARBA" id="ARBA00022777"/>
    </source>
</evidence>
<dbReference type="PROSITE" id="PS50109">
    <property type="entry name" value="HIS_KIN"/>
    <property type="match status" value="1"/>
</dbReference>
<dbReference type="SMART" id="SM00388">
    <property type="entry name" value="HisKA"/>
    <property type="match status" value="1"/>
</dbReference>
<evidence type="ECO:0000256" key="2">
    <source>
        <dbReference type="ARBA" id="ARBA00012438"/>
    </source>
</evidence>
<keyword evidence="6" id="KW-0902">Two-component regulatory system</keyword>
<evidence type="ECO:0000259" key="9">
    <source>
        <dbReference type="PROSITE" id="PS50109"/>
    </source>
</evidence>
<keyword evidence="3" id="KW-0597">Phosphoprotein</keyword>
<dbReference type="InterPro" id="IPR003594">
    <property type="entry name" value="HATPase_dom"/>
</dbReference>
<dbReference type="InterPro" id="IPR000014">
    <property type="entry name" value="PAS"/>
</dbReference>
<evidence type="ECO:0000313" key="10">
    <source>
        <dbReference type="EMBL" id="SDT22570.1"/>
    </source>
</evidence>
<dbReference type="Gene3D" id="1.10.287.130">
    <property type="match status" value="1"/>
</dbReference>
<keyword evidence="4" id="KW-0808">Transferase</keyword>
<dbReference type="RefSeq" id="WP_172829841.1">
    <property type="nucleotide sequence ID" value="NZ_LT629736.1"/>
</dbReference>
<feature type="domain" description="Histidine kinase" evidence="9">
    <location>
        <begin position="198"/>
        <end position="412"/>
    </location>
</feature>
<organism evidence="10 11">
    <name type="scientific">Halopseudomonas xinjiangensis</name>
    <dbReference type="NCBI Taxonomy" id="487184"/>
    <lineage>
        <taxon>Bacteria</taxon>
        <taxon>Pseudomonadati</taxon>
        <taxon>Pseudomonadota</taxon>
        <taxon>Gammaproteobacteria</taxon>
        <taxon>Pseudomonadales</taxon>
        <taxon>Pseudomonadaceae</taxon>
        <taxon>Halopseudomonas</taxon>
    </lineage>
</organism>
<dbReference type="CDD" id="cd00075">
    <property type="entry name" value="HATPase"/>
    <property type="match status" value="1"/>
</dbReference>
<dbReference type="SUPFAM" id="SSF55874">
    <property type="entry name" value="ATPase domain of HSP90 chaperone/DNA topoisomerase II/histidine kinase"/>
    <property type="match status" value="1"/>
</dbReference>
<dbReference type="InterPro" id="IPR004358">
    <property type="entry name" value="Sig_transdc_His_kin-like_C"/>
</dbReference>
<accession>A0A1H1YMD4</accession>
<evidence type="ECO:0000256" key="3">
    <source>
        <dbReference type="ARBA" id="ARBA00022553"/>
    </source>
</evidence>
<evidence type="ECO:0000256" key="8">
    <source>
        <dbReference type="SAM" id="MobiDB-lite"/>
    </source>
</evidence>
<dbReference type="Pfam" id="PF02518">
    <property type="entry name" value="HATPase_c"/>
    <property type="match status" value="1"/>
</dbReference>
<keyword evidence="5 10" id="KW-0418">Kinase</keyword>
<dbReference type="InterPro" id="IPR036890">
    <property type="entry name" value="HATPase_C_sf"/>
</dbReference>
<gene>
    <name evidence="10" type="ORF">SAMN05216421_3205</name>
</gene>
<dbReference type="CDD" id="cd00130">
    <property type="entry name" value="PAS"/>
    <property type="match status" value="1"/>
</dbReference>
<dbReference type="EC" id="2.7.13.3" evidence="2"/>
<dbReference type="InterPro" id="IPR036097">
    <property type="entry name" value="HisK_dim/P_sf"/>
</dbReference>
<dbReference type="InterPro" id="IPR003661">
    <property type="entry name" value="HisK_dim/P_dom"/>
</dbReference>
<dbReference type="GO" id="GO:0000155">
    <property type="term" value="F:phosphorelay sensor kinase activity"/>
    <property type="evidence" value="ECO:0007669"/>
    <property type="project" value="InterPro"/>
</dbReference>
<dbReference type="InterPro" id="IPR005467">
    <property type="entry name" value="His_kinase_dom"/>
</dbReference>
<dbReference type="InterPro" id="IPR050736">
    <property type="entry name" value="Sensor_HK_Regulatory"/>
</dbReference>
<evidence type="ECO:0000313" key="11">
    <source>
        <dbReference type="Proteomes" id="UP000243207"/>
    </source>
</evidence>
<dbReference type="InterPro" id="IPR013656">
    <property type="entry name" value="PAS_4"/>
</dbReference>
<dbReference type="PANTHER" id="PTHR43711:SF1">
    <property type="entry name" value="HISTIDINE KINASE 1"/>
    <property type="match status" value="1"/>
</dbReference>
<dbReference type="Gene3D" id="3.30.565.10">
    <property type="entry name" value="Histidine kinase-like ATPase, C-terminal domain"/>
    <property type="match status" value="1"/>
</dbReference>
<evidence type="ECO:0000256" key="7">
    <source>
        <dbReference type="SAM" id="Coils"/>
    </source>
</evidence>
<sequence>MSTPPSGPALPSRRPAETRQNEPDFCGLFHAAPAPYLVVTSQLIIAAVNDAYLRATMTERDAIIGQHIFEVFPDNPHDPQAHSTANLSASFERVLKHRVPDAMAIQKYDIRLRDSDDFEERYWSPVNTPVFDAEGQLTHILHRVEDVTPFMADRSRLAAAEMHNDEQAIEIRLANSRLREAKVELEQERDLRELFVLTLTHDLRTPLAAAKFASQLLFRKGSDPAEAQRLSARIAASLDRCDRMIGDLLDANQLRSGKKLSIEVEPLELTDLVEDVLAELSTLFGDRFVLRAPVPISGLWSRMQLRRMVENLCINAVKYGTAGRPVSVSVREQNETVALEVHNEGPAIPAEDQARLFEPYHRRAAHQNGSEQGWGLGLTVVNGIAEAHGGKAAVISNTDEGTTFRVTLPLRPPAEA</sequence>
<dbReference type="AlphaFoldDB" id="A0A1H1YMD4"/>
<dbReference type="CDD" id="cd00082">
    <property type="entry name" value="HisKA"/>
    <property type="match status" value="1"/>
</dbReference>
<dbReference type="Pfam" id="PF00512">
    <property type="entry name" value="HisKA"/>
    <property type="match status" value="1"/>
</dbReference>
<feature type="region of interest" description="Disordered" evidence="8">
    <location>
        <begin position="1"/>
        <end position="21"/>
    </location>
</feature>
<evidence type="ECO:0000256" key="6">
    <source>
        <dbReference type="ARBA" id="ARBA00023012"/>
    </source>
</evidence>
<dbReference type="Pfam" id="PF08448">
    <property type="entry name" value="PAS_4"/>
    <property type="match status" value="1"/>
</dbReference>